<organism evidence="2 3">
    <name type="scientific">Lactococcus lactis subsp. lactis</name>
    <name type="common">Streptococcus lactis</name>
    <dbReference type="NCBI Taxonomy" id="1360"/>
    <lineage>
        <taxon>Bacteria</taxon>
        <taxon>Bacillati</taxon>
        <taxon>Bacillota</taxon>
        <taxon>Bacilli</taxon>
        <taxon>Lactobacillales</taxon>
        <taxon>Streptococcaceae</taxon>
        <taxon>Lactococcus</taxon>
    </lineage>
</organism>
<keyword evidence="1" id="KW-0812">Transmembrane</keyword>
<proteinExistence type="predicted"/>
<dbReference type="EMBL" id="LKLP01000083">
    <property type="protein sequence ID" value="KSU08330.1"/>
    <property type="molecule type" value="Genomic_DNA"/>
</dbReference>
<feature type="transmembrane region" description="Helical" evidence="1">
    <location>
        <begin position="6"/>
        <end position="26"/>
    </location>
</feature>
<evidence type="ECO:0000313" key="3">
    <source>
        <dbReference type="Proteomes" id="UP000054230"/>
    </source>
</evidence>
<accession>A0A0V8D3Y7</accession>
<name>A0A0V8D3Y7_LACLL</name>
<gene>
    <name evidence="2" type="ORF">LMG8520_1612</name>
</gene>
<protein>
    <submittedName>
        <fullName evidence="2">Uncharacterized protein</fullName>
    </submittedName>
</protein>
<dbReference type="AlphaFoldDB" id="A0A0V8D3Y7"/>
<dbReference type="PATRIC" id="fig|1360.106.peg.2683"/>
<evidence type="ECO:0000256" key="1">
    <source>
        <dbReference type="SAM" id="Phobius"/>
    </source>
</evidence>
<evidence type="ECO:0000313" key="2">
    <source>
        <dbReference type="EMBL" id="KSU08330.1"/>
    </source>
</evidence>
<dbReference type="Proteomes" id="UP000054230">
    <property type="component" value="Unassembled WGS sequence"/>
</dbReference>
<comment type="caution">
    <text evidence="2">The sequence shown here is derived from an EMBL/GenBank/DDBJ whole genome shotgun (WGS) entry which is preliminary data.</text>
</comment>
<keyword evidence="1" id="KW-0472">Membrane</keyword>
<reference evidence="3" key="1">
    <citation type="submission" date="2015-10" db="EMBL/GenBank/DDBJ databases">
        <title>Draft Genome Sequences of 11 Lactococcus lactis subspecies cremoris strains.</title>
        <authorList>
            <person name="Wels M."/>
            <person name="Backus L."/>
            <person name="Boekhorst J."/>
            <person name="Dijkstra A."/>
            <person name="Beerthuizen M."/>
            <person name="Kelly W."/>
            <person name="Siezen R."/>
            <person name="Bachmann H."/>
            <person name="Van Hijum S."/>
        </authorList>
    </citation>
    <scope>NUCLEOTIDE SEQUENCE [LARGE SCALE GENOMIC DNA]</scope>
    <source>
        <strain evidence="3">LMG8520</strain>
    </source>
</reference>
<sequence>MGWTNPLIIIGALLGFILFGIFILTVKKVAQPLLDLGIFKSKIIFNEYYYGSL</sequence>
<keyword evidence="1" id="KW-1133">Transmembrane helix</keyword>